<name>A0ACB8V0K2_9EURO</name>
<evidence type="ECO:0000313" key="1">
    <source>
        <dbReference type="EMBL" id="KAI2389691.1"/>
    </source>
</evidence>
<sequence>MSHSHGAMPESAAPQPAAGGHSHGTGGGDPSSAIMAMVFQNFIQTPLFTTTWTPKTGGTYAATCIFLVLLAMIGRGLIAVKAALDQRWLNQARQRRFVVVAGQSPQAERAYSDPDAKIMTLLSENGVEEKVKVVTRTAGPPVMPWRFSVDLPRAAFVTLMAGVGYLM</sequence>
<gene>
    <name evidence="1" type="ORF">LOY88_001965</name>
</gene>
<accession>A0ACB8V0K2</accession>
<proteinExistence type="predicted"/>
<reference evidence="1" key="1">
    <citation type="journal article" date="2022" name="bioRxiv">
        <title>Population genetic analysis of Ophidiomyces ophidiicola, the causative agent of snake fungal disease, indicates recent introductions to the USA.</title>
        <authorList>
            <person name="Ladner J.T."/>
            <person name="Palmer J.M."/>
            <person name="Ettinger C.L."/>
            <person name="Stajich J.E."/>
            <person name="Farrell T.M."/>
            <person name="Glorioso B.M."/>
            <person name="Lawson B."/>
            <person name="Price S.J."/>
            <person name="Stengle A.G."/>
            <person name="Grear D.A."/>
            <person name="Lorch J.M."/>
        </authorList>
    </citation>
    <scope>NUCLEOTIDE SEQUENCE</scope>
    <source>
        <strain evidence="1">NWHC 24266-5</strain>
    </source>
</reference>
<organism evidence="1">
    <name type="scientific">Ophidiomyces ophidiicola</name>
    <dbReference type="NCBI Taxonomy" id="1387563"/>
    <lineage>
        <taxon>Eukaryota</taxon>
        <taxon>Fungi</taxon>
        <taxon>Dikarya</taxon>
        <taxon>Ascomycota</taxon>
        <taxon>Pezizomycotina</taxon>
        <taxon>Eurotiomycetes</taxon>
        <taxon>Eurotiomycetidae</taxon>
        <taxon>Onygenales</taxon>
        <taxon>Onygenaceae</taxon>
        <taxon>Ophidiomyces</taxon>
    </lineage>
</organism>
<protein>
    <submittedName>
        <fullName evidence="1">Uncharacterized protein</fullName>
    </submittedName>
</protein>
<comment type="caution">
    <text evidence="1">The sequence shown here is derived from an EMBL/GenBank/DDBJ whole genome shotgun (WGS) entry which is preliminary data.</text>
</comment>
<dbReference type="EMBL" id="JALBCA010000022">
    <property type="protein sequence ID" value="KAI2389691.1"/>
    <property type="molecule type" value="Genomic_DNA"/>
</dbReference>